<dbReference type="STRING" id="695939.SAMN00790413_00565"/>
<evidence type="ECO:0000313" key="3">
    <source>
        <dbReference type="Proteomes" id="UP000192582"/>
    </source>
</evidence>
<gene>
    <name evidence="2" type="ORF">SAMN00790413_00565</name>
</gene>
<organism evidence="2 3">
    <name type="scientific">Deinococcus hopiensis KR-140</name>
    <dbReference type="NCBI Taxonomy" id="695939"/>
    <lineage>
        <taxon>Bacteria</taxon>
        <taxon>Thermotogati</taxon>
        <taxon>Deinococcota</taxon>
        <taxon>Deinococci</taxon>
        <taxon>Deinococcales</taxon>
        <taxon>Deinococcaceae</taxon>
        <taxon>Deinococcus</taxon>
    </lineage>
</organism>
<name>A0A1W1VA00_9DEIO</name>
<keyword evidence="3" id="KW-1185">Reference proteome</keyword>
<accession>A0A1W1VA00</accession>
<reference evidence="2 3" key="1">
    <citation type="submission" date="2017-04" db="EMBL/GenBank/DDBJ databases">
        <authorList>
            <person name="Afonso C.L."/>
            <person name="Miller P.J."/>
            <person name="Scott M.A."/>
            <person name="Spackman E."/>
            <person name="Goraichik I."/>
            <person name="Dimitrov K.M."/>
            <person name="Suarez D.L."/>
            <person name="Swayne D.E."/>
        </authorList>
    </citation>
    <scope>NUCLEOTIDE SEQUENCE [LARGE SCALE GENOMIC DNA]</scope>
    <source>
        <strain evidence="2 3">KR-140</strain>
    </source>
</reference>
<feature type="compositionally biased region" description="Basic and acidic residues" evidence="1">
    <location>
        <begin position="1"/>
        <end position="30"/>
    </location>
</feature>
<protein>
    <submittedName>
        <fullName evidence="2">Uncharacterized protein</fullName>
    </submittedName>
</protein>
<sequence>MLLHPERQLTKFHVQEDASKEQADKDRGPPNEDILENPGDEDWYGFRIIRSISSAPVIPRLSVTAFPARSARVGR</sequence>
<evidence type="ECO:0000256" key="1">
    <source>
        <dbReference type="SAM" id="MobiDB-lite"/>
    </source>
</evidence>
<dbReference type="AlphaFoldDB" id="A0A1W1VA00"/>
<dbReference type="EMBL" id="FWWU01000009">
    <property type="protein sequence ID" value="SMB89851.1"/>
    <property type="molecule type" value="Genomic_DNA"/>
</dbReference>
<evidence type="ECO:0000313" key="2">
    <source>
        <dbReference type="EMBL" id="SMB89851.1"/>
    </source>
</evidence>
<feature type="region of interest" description="Disordered" evidence="1">
    <location>
        <begin position="1"/>
        <end position="40"/>
    </location>
</feature>
<proteinExistence type="predicted"/>
<dbReference type="Proteomes" id="UP000192582">
    <property type="component" value="Unassembled WGS sequence"/>
</dbReference>